<feature type="region of interest" description="Disordered" evidence="1">
    <location>
        <begin position="32"/>
        <end position="60"/>
    </location>
</feature>
<sequence length="146" mass="16808">MRPRYNQFNDKRRLLSPREVDLRQQELERLAERARYGGNPEHERNPGDFGLTPPSGPRPGKSLCDAVRVFKRAEAEQLLRQGFKRGLVSDRRDGVWPKNVWSMTADGMPLEAQVENPELGTYHGYPMPESDPMHAEVVKRWGEPDV</sequence>
<evidence type="ECO:0000313" key="3">
    <source>
        <dbReference type="Proteomes" id="UP000197468"/>
    </source>
</evidence>
<name>A0A246J311_9BURK</name>
<dbReference type="EMBL" id="NIOF01000010">
    <property type="protein sequence ID" value="OWQ86975.1"/>
    <property type="molecule type" value="Genomic_DNA"/>
</dbReference>
<evidence type="ECO:0000256" key="1">
    <source>
        <dbReference type="SAM" id="MobiDB-lite"/>
    </source>
</evidence>
<dbReference type="RefSeq" id="WP_088386643.1">
    <property type="nucleotide sequence ID" value="NZ_NIOF01000010.1"/>
</dbReference>
<feature type="compositionally biased region" description="Basic and acidic residues" evidence="1">
    <location>
        <begin position="9"/>
        <end position="20"/>
    </location>
</feature>
<reference evidence="2 3" key="1">
    <citation type="journal article" date="2008" name="Int. J. Syst. Evol. Microbiol.">
        <title>Description of Roseateles aquatilis sp. nov. and Roseateles terrae sp. nov., in the class Betaproteobacteria, and emended description of the genus Roseateles.</title>
        <authorList>
            <person name="Gomila M."/>
            <person name="Bowien B."/>
            <person name="Falsen E."/>
            <person name="Moore E.R."/>
            <person name="Lalucat J."/>
        </authorList>
    </citation>
    <scope>NUCLEOTIDE SEQUENCE [LARGE SCALE GENOMIC DNA]</scope>
    <source>
        <strain evidence="2 3">CCUG 48205</strain>
    </source>
</reference>
<keyword evidence="3" id="KW-1185">Reference proteome</keyword>
<organism evidence="2 3">
    <name type="scientific">Roseateles aquatilis</name>
    <dbReference type="NCBI Taxonomy" id="431061"/>
    <lineage>
        <taxon>Bacteria</taxon>
        <taxon>Pseudomonadati</taxon>
        <taxon>Pseudomonadota</taxon>
        <taxon>Betaproteobacteria</taxon>
        <taxon>Burkholderiales</taxon>
        <taxon>Sphaerotilaceae</taxon>
        <taxon>Roseateles</taxon>
    </lineage>
</organism>
<dbReference type="Proteomes" id="UP000197468">
    <property type="component" value="Unassembled WGS sequence"/>
</dbReference>
<comment type="caution">
    <text evidence="2">The sequence shown here is derived from an EMBL/GenBank/DDBJ whole genome shotgun (WGS) entry which is preliminary data.</text>
</comment>
<protein>
    <submittedName>
        <fullName evidence="2">Uncharacterized protein</fullName>
    </submittedName>
</protein>
<gene>
    <name evidence="2" type="ORF">CDN99_19960</name>
</gene>
<dbReference type="OrthoDB" id="598110at2"/>
<feature type="region of interest" description="Disordered" evidence="1">
    <location>
        <begin position="1"/>
        <end position="20"/>
    </location>
</feature>
<evidence type="ECO:0000313" key="2">
    <source>
        <dbReference type="EMBL" id="OWQ86975.1"/>
    </source>
</evidence>
<dbReference type="AlphaFoldDB" id="A0A246J311"/>
<accession>A0A246J311</accession>
<feature type="compositionally biased region" description="Basic and acidic residues" evidence="1">
    <location>
        <begin position="32"/>
        <end position="46"/>
    </location>
</feature>
<proteinExistence type="predicted"/>